<evidence type="ECO:0000256" key="1">
    <source>
        <dbReference type="ARBA" id="ARBA00001231"/>
    </source>
</evidence>
<dbReference type="PANTHER" id="PTHR22600">
    <property type="entry name" value="BETA-HEXOSAMINIDASE"/>
    <property type="match status" value="1"/>
</dbReference>
<gene>
    <name evidence="9" type="ORF">F0145_17600</name>
</gene>
<dbReference type="InterPro" id="IPR015883">
    <property type="entry name" value="Glyco_hydro_20_cat"/>
</dbReference>
<comment type="catalytic activity">
    <reaction evidence="1">
        <text>Hydrolysis of terminal non-reducing N-acetyl-D-hexosamine residues in N-acetyl-beta-D-hexosaminides.</text>
        <dbReference type="EC" id="3.2.1.52"/>
    </reaction>
</comment>
<evidence type="ECO:0000256" key="2">
    <source>
        <dbReference type="ARBA" id="ARBA00006285"/>
    </source>
</evidence>
<accession>A0A5M6DCS1</accession>
<evidence type="ECO:0000259" key="8">
    <source>
        <dbReference type="Pfam" id="PF02838"/>
    </source>
</evidence>
<protein>
    <recommendedName>
        <fullName evidence="3">beta-N-acetylhexosaminidase</fullName>
        <ecNumber evidence="3">3.2.1.52</ecNumber>
    </recommendedName>
</protein>
<comment type="caution">
    <text evidence="9">The sequence shown here is derived from an EMBL/GenBank/DDBJ whole genome shotgun (WGS) entry which is preliminary data.</text>
</comment>
<evidence type="ECO:0000259" key="7">
    <source>
        <dbReference type="Pfam" id="PF00728"/>
    </source>
</evidence>
<dbReference type="Gene3D" id="3.30.379.10">
    <property type="entry name" value="Chitobiase/beta-hexosaminidase domain 2-like"/>
    <property type="match status" value="1"/>
</dbReference>
<dbReference type="PANTHER" id="PTHR22600:SF57">
    <property type="entry name" value="BETA-N-ACETYLHEXOSAMINIDASE"/>
    <property type="match status" value="1"/>
</dbReference>
<reference evidence="9 10" key="1">
    <citation type="submission" date="2019-09" db="EMBL/GenBank/DDBJ databases">
        <title>Genome sequence and assembly of Adhaeribacter sp.</title>
        <authorList>
            <person name="Chhetri G."/>
        </authorList>
    </citation>
    <scope>NUCLEOTIDE SEQUENCE [LARGE SCALE GENOMIC DNA]</scope>
    <source>
        <strain evidence="9 10">DK36</strain>
    </source>
</reference>
<feature type="domain" description="Glycoside hydrolase family 20 catalytic" evidence="7">
    <location>
        <begin position="96"/>
        <end position="200"/>
    </location>
</feature>
<dbReference type="PRINTS" id="PR00738">
    <property type="entry name" value="GLHYDRLASE20"/>
</dbReference>
<dbReference type="GO" id="GO:0005975">
    <property type="term" value="P:carbohydrate metabolic process"/>
    <property type="evidence" value="ECO:0007669"/>
    <property type="project" value="InterPro"/>
</dbReference>
<evidence type="ECO:0000256" key="3">
    <source>
        <dbReference type="ARBA" id="ARBA00012663"/>
    </source>
</evidence>
<dbReference type="InterPro" id="IPR025705">
    <property type="entry name" value="Beta_hexosaminidase_sua/sub"/>
</dbReference>
<organism evidence="9 10">
    <name type="scientific">Adhaeribacter rhizoryzae</name>
    <dbReference type="NCBI Taxonomy" id="2607907"/>
    <lineage>
        <taxon>Bacteria</taxon>
        <taxon>Pseudomonadati</taxon>
        <taxon>Bacteroidota</taxon>
        <taxon>Cytophagia</taxon>
        <taxon>Cytophagales</taxon>
        <taxon>Hymenobacteraceae</taxon>
        <taxon>Adhaeribacter</taxon>
    </lineage>
</organism>
<dbReference type="InterPro" id="IPR017853">
    <property type="entry name" value="GH"/>
</dbReference>
<sequence>MQTEAERLRQILNAKGVAATIAKTAPRHEPYLELRLGKIKVPLNEAEAFELEVTKDKIILTANSAHGLFNGIQTLNQLIRDNVLVDACHITDWPAYAWRGYMVDVGRNFQSVALLKQQIDKMAQYKLNIFHFHLTEDIAWRLQIPKYPQLTAPEHMLRNKGAYYSVAEMKDLIQYCRDRHITLVPEIDVPGHSAAFTRAMGVEMQSPEGLALVKEIFTHVSETYDVPYIHIGGDEVKITNPEFLPAVTKLLHQLGKKTIGWDPGGNLANNTIRQLWMTEGARQPELKYIESRHLYINHMDPLESVTTIFNLRLGDTDKGTDQVMGATFCVWHDRNVLKEEDVLHMNPAYPAMLAFAERSWQGGGYPGWMTNVNPQAHSQLAAFKYFEDRLLNHQQQYFAGLPFPYAAQTGLNWQLLGPYPNEGDITKAFAPEQKGFKPEKATVSAVGGTVVLRHFWHPLVKGVLENPQENTTWYAYAQFWSEVSGPKKFWIGFNNLSRSYNSDSPAAGTWDNRGSAVYLNGKALEPPVWKRPGQKGNSEIPLLDEGYEFREPTVTQVRQGWNTILVKLPVKAFKGTDWQNPVKWMFTVVPLSEE</sequence>
<evidence type="ECO:0000256" key="4">
    <source>
        <dbReference type="ARBA" id="ARBA00022801"/>
    </source>
</evidence>
<evidence type="ECO:0000256" key="6">
    <source>
        <dbReference type="PIRSR" id="PIRSR625705-1"/>
    </source>
</evidence>
<evidence type="ECO:0000313" key="10">
    <source>
        <dbReference type="Proteomes" id="UP000323426"/>
    </source>
</evidence>
<dbReference type="Pfam" id="PF02838">
    <property type="entry name" value="Glyco_hydro_20b"/>
    <property type="match status" value="1"/>
</dbReference>
<dbReference type="InterPro" id="IPR015882">
    <property type="entry name" value="HEX_bac_N"/>
</dbReference>
<dbReference type="RefSeq" id="WP_150090343.1">
    <property type="nucleotide sequence ID" value="NZ_VWSF01000015.1"/>
</dbReference>
<dbReference type="GO" id="GO:0004563">
    <property type="term" value="F:beta-N-acetylhexosaminidase activity"/>
    <property type="evidence" value="ECO:0007669"/>
    <property type="project" value="UniProtKB-EC"/>
</dbReference>
<feature type="active site" description="Proton donor" evidence="6">
    <location>
        <position position="235"/>
    </location>
</feature>
<dbReference type="GO" id="GO:0016020">
    <property type="term" value="C:membrane"/>
    <property type="evidence" value="ECO:0007669"/>
    <property type="project" value="TreeGrafter"/>
</dbReference>
<evidence type="ECO:0000256" key="5">
    <source>
        <dbReference type="ARBA" id="ARBA00023295"/>
    </source>
</evidence>
<dbReference type="Pfam" id="PF00728">
    <property type="entry name" value="Glyco_hydro_20"/>
    <property type="match status" value="1"/>
</dbReference>
<comment type="similarity">
    <text evidence="2">Belongs to the glycosyl hydrolase 20 family.</text>
</comment>
<dbReference type="InterPro" id="IPR029018">
    <property type="entry name" value="Hex-like_dom2"/>
</dbReference>
<keyword evidence="5" id="KW-0326">Glycosidase</keyword>
<evidence type="ECO:0000313" key="9">
    <source>
        <dbReference type="EMBL" id="KAA5542955.1"/>
    </source>
</evidence>
<dbReference type="Gene3D" id="3.20.20.80">
    <property type="entry name" value="Glycosidases"/>
    <property type="match status" value="1"/>
</dbReference>
<feature type="domain" description="Beta-hexosaminidase bacterial type N-terminal" evidence="8">
    <location>
        <begin position="3"/>
        <end position="93"/>
    </location>
</feature>
<dbReference type="EC" id="3.2.1.52" evidence="3"/>
<keyword evidence="4 9" id="KW-0378">Hydrolase</keyword>
<proteinExistence type="inferred from homology"/>
<keyword evidence="10" id="KW-1185">Reference proteome</keyword>
<dbReference type="GO" id="GO:0030203">
    <property type="term" value="P:glycosaminoglycan metabolic process"/>
    <property type="evidence" value="ECO:0007669"/>
    <property type="project" value="TreeGrafter"/>
</dbReference>
<dbReference type="Proteomes" id="UP000323426">
    <property type="component" value="Unassembled WGS sequence"/>
</dbReference>
<dbReference type="AlphaFoldDB" id="A0A5M6DCS1"/>
<dbReference type="SUPFAM" id="SSF51445">
    <property type="entry name" value="(Trans)glycosidases"/>
    <property type="match status" value="1"/>
</dbReference>
<name>A0A5M6DCS1_9BACT</name>
<dbReference type="SUPFAM" id="SSF55545">
    <property type="entry name" value="beta-N-acetylhexosaminidase-like domain"/>
    <property type="match status" value="1"/>
</dbReference>
<dbReference type="EMBL" id="VWSF01000015">
    <property type="protein sequence ID" value="KAA5542955.1"/>
    <property type="molecule type" value="Genomic_DNA"/>
</dbReference>